<evidence type="ECO:0000256" key="4">
    <source>
        <dbReference type="SAM" id="MobiDB-lite"/>
    </source>
</evidence>
<evidence type="ECO:0000256" key="3">
    <source>
        <dbReference type="PROSITE-ProRule" id="PRU00175"/>
    </source>
</evidence>
<feature type="region of interest" description="Disordered" evidence="4">
    <location>
        <begin position="77"/>
        <end position="115"/>
    </location>
</feature>
<dbReference type="Pfam" id="PF13920">
    <property type="entry name" value="zf-C3HC4_3"/>
    <property type="match status" value="1"/>
</dbReference>
<dbReference type="EMBL" id="NIVC01004162">
    <property type="protein sequence ID" value="PAA48378.1"/>
    <property type="molecule type" value="Genomic_DNA"/>
</dbReference>
<dbReference type="OrthoDB" id="106784at2759"/>
<keyword evidence="1 3" id="KW-0479">Metal-binding</keyword>
<proteinExistence type="predicted"/>
<sequence>MPSLSTLKERVIALKRKQNSKLGPLTASHRKSDFRRINIEVFLQEEEPQYKENELFLQRLREYRSSRNKLHHLEETVRTQTRFNQERRAEEEEADNIRFQEADPPLPNHPPVESPALTNLPPPPTTWLQPPTQLAASQPGLSQPPIQPKAEPMVTDWSNSGGLCPYCQHEPQYPVFTTCCRGVFCNQCLTTALAQGEQTCPLCRSPREQV</sequence>
<organism evidence="6 7">
    <name type="scientific">Macrostomum lignano</name>
    <dbReference type="NCBI Taxonomy" id="282301"/>
    <lineage>
        <taxon>Eukaryota</taxon>
        <taxon>Metazoa</taxon>
        <taxon>Spiralia</taxon>
        <taxon>Lophotrochozoa</taxon>
        <taxon>Platyhelminthes</taxon>
        <taxon>Rhabditophora</taxon>
        <taxon>Macrostomorpha</taxon>
        <taxon>Macrostomida</taxon>
        <taxon>Macrostomidae</taxon>
        <taxon>Macrostomum</taxon>
    </lineage>
</organism>
<evidence type="ECO:0000259" key="5">
    <source>
        <dbReference type="PROSITE" id="PS50089"/>
    </source>
</evidence>
<dbReference type="Gene3D" id="3.30.40.10">
    <property type="entry name" value="Zinc/RING finger domain, C3HC4 (zinc finger)"/>
    <property type="match status" value="1"/>
</dbReference>
<evidence type="ECO:0000256" key="2">
    <source>
        <dbReference type="ARBA" id="ARBA00022833"/>
    </source>
</evidence>
<name>A0A267DGF2_9PLAT</name>
<keyword evidence="2" id="KW-0862">Zinc</keyword>
<keyword evidence="7" id="KW-1185">Reference proteome</keyword>
<feature type="compositionally biased region" description="Basic and acidic residues" evidence="4">
    <location>
        <begin position="84"/>
        <end position="101"/>
    </location>
</feature>
<dbReference type="GO" id="GO:0008270">
    <property type="term" value="F:zinc ion binding"/>
    <property type="evidence" value="ECO:0007669"/>
    <property type="project" value="UniProtKB-KW"/>
</dbReference>
<evidence type="ECO:0000256" key="1">
    <source>
        <dbReference type="ARBA" id="ARBA00022771"/>
    </source>
</evidence>
<protein>
    <recommendedName>
        <fullName evidence="5">RING-type domain-containing protein</fullName>
    </recommendedName>
</protein>
<keyword evidence="1 3" id="KW-0863">Zinc-finger</keyword>
<feature type="compositionally biased region" description="Pro residues" evidence="4">
    <location>
        <begin position="104"/>
        <end position="113"/>
    </location>
</feature>
<dbReference type="AlphaFoldDB" id="A0A267DGF2"/>
<dbReference type="SUPFAM" id="SSF57850">
    <property type="entry name" value="RING/U-box"/>
    <property type="match status" value="1"/>
</dbReference>
<dbReference type="PROSITE" id="PS50089">
    <property type="entry name" value="ZF_RING_2"/>
    <property type="match status" value="1"/>
</dbReference>
<dbReference type="InterPro" id="IPR001841">
    <property type="entry name" value="Znf_RING"/>
</dbReference>
<feature type="domain" description="RING-type" evidence="5">
    <location>
        <begin position="164"/>
        <end position="204"/>
    </location>
</feature>
<gene>
    <name evidence="6" type="ORF">BOX15_Mlig020441g2</name>
</gene>
<evidence type="ECO:0000313" key="7">
    <source>
        <dbReference type="Proteomes" id="UP000215902"/>
    </source>
</evidence>
<dbReference type="InterPro" id="IPR013083">
    <property type="entry name" value="Znf_RING/FYVE/PHD"/>
</dbReference>
<evidence type="ECO:0000313" key="6">
    <source>
        <dbReference type="EMBL" id="PAA48378.1"/>
    </source>
</evidence>
<dbReference type="Proteomes" id="UP000215902">
    <property type="component" value="Unassembled WGS sequence"/>
</dbReference>
<reference evidence="6 7" key="1">
    <citation type="submission" date="2017-06" db="EMBL/GenBank/DDBJ databases">
        <title>A platform for efficient transgenesis in Macrostomum lignano, a flatworm model organism for stem cell research.</title>
        <authorList>
            <person name="Berezikov E."/>
        </authorList>
    </citation>
    <scope>NUCLEOTIDE SEQUENCE [LARGE SCALE GENOMIC DNA]</scope>
    <source>
        <strain evidence="6">DV1</strain>
        <tissue evidence="6">Whole organism</tissue>
    </source>
</reference>
<accession>A0A267DGF2</accession>
<comment type="caution">
    <text evidence="6">The sequence shown here is derived from an EMBL/GenBank/DDBJ whole genome shotgun (WGS) entry which is preliminary data.</text>
</comment>